<dbReference type="PANTHER" id="PTHR30537:SF5">
    <property type="entry name" value="HTH-TYPE TRANSCRIPTIONAL ACTIVATOR TTDR-RELATED"/>
    <property type="match status" value="1"/>
</dbReference>
<dbReference type="Gene3D" id="3.40.190.290">
    <property type="match status" value="1"/>
</dbReference>
<dbReference type="CDD" id="cd08422">
    <property type="entry name" value="PBP2_CrgA_like"/>
    <property type="match status" value="1"/>
</dbReference>
<keyword evidence="4" id="KW-0804">Transcription</keyword>
<evidence type="ECO:0000256" key="4">
    <source>
        <dbReference type="ARBA" id="ARBA00023163"/>
    </source>
</evidence>
<dbReference type="InterPro" id="IPR058163">
    <property type="entry name" value="LysR-type_TF_proteobact-type"/>
</dbReference>
<gene>
    <name evidence="6" type="ORF">ACFO3E_09250</name>
</gene>
<keyword evidence="7" id="KW-1185">Reference proteome</keyword>
<dbReference type="InterPro" id="IPR000847">
    <property type="entry name" value="LysR_HTH_N"/>
</dbReference>
<organism evidence="6 7">
    <name type="scientific">Sphingobium tyrosinilyticum</name>
    <dbReference type="NCBI Taxonomy" id="2715436"/>
    <lineage>
        <taxon>Bacteria</taxon>
        <taxon>Pseudomonadati</taxon>
        <taxon>Pseudomonadota</taxon>
        <taxon>Alphaproteobacteria</taxon>
        <taxon>Sphingomonadales</taxon>
        <taxon>Sphingomonadaceae</taxon>
        <taxon>Sphingobium</taxon>
    </lineage>
</organism>
<dbReference type="RefSeq" id="WP_380804042.1">
    <property type="nucleotide sequence ID" value="NZ_JBHSFZ010000015.1"/>
</dbReference>
<dbReference type="PANTHER" id="PTHR30537">
    <property type="entry name" value="HTH-TYPE TRANSCRIPTIONAL REGULATOR"/>
    <property type="match status" value="1"/>
</dbReference>
<keyword evidence="2" id="KW-0805">Transcription regulation</keyword>
<dbReference type="EMBL" id="JBHSFZ010000015">
    <property type="protein sequence ID" value="MFC4594375.1"/>
    <property type="molecule type" value="Genomic_DNA"/>
</dbReference>
<dbReference type="SUPFAM" id="SSF53850">
    <property type="entry name" value="Periplasmic binding protein-like II"/>
    <property type="match status" value="1"/>
</dbReference>
<dbReference type="Gene3D" id="1.10.10.10">
    <property type="entry name" value="Winged helix-like DNA-binding domain superfamily/Winged helix DNA-binding domain"/>
    <property type="match status" value="1"/>
</dbReference>
<dbReference type="Proteomes" id="UP001595957">
    <property type="component" value="Unassembled WGS sequence"/>
</dbReference>
<dbReference type="InterPro" id="IPR036388">
    <property type="entry name" value="WH-like_DNA-bd_sf"/>
</dbReference>
<keyword evidence="3" id="KW-0238">DNA-binding</keyword>
<dbReference type="Pfam" id="PF00126">
    <property type="entry name" value="HTH_1"/>
    <property type="match status" value="1"/>
</dbReference>
<proteinExistence type="inferred from homology"/>
<dbReference type="SUPFAM" id="SSF46785">
    <property type="entry name" value="Winged helix' DNA-binding domain"/>
    <property type="match status" value="1"/>
</dbReference>
<comment type="caution">
    <text evidence="6">The sequence shown here is derived from an EMBL/GenBank/DDBJ whole genome shotgun (WGS) entry which is preliminary data.</text>
</comment>
<evidence type="ECO:0000259" key="5">
    <source>
        <dbReference type="PROSITE" id="PS50931"/>
    </source>
</evidence>
<evidence type="ECO:0000313" key="6">
    <source>
        <dbReference type="EMBL" id="MFC4594375.1"/>
    </source>
</evidence>
<dbReference type="Pfam" id="PF03466">
    <property type="entry name" value="LysR_substrate"/>
    <property type="match status" value="1"/>
</dbReference>
<name>A0ABV9EXT2_9SPHN</name>
<evidence type="ECO:0000313" key="7">
    <source>
        <dbReference type="Proteomes" id="UP001595957"/>
    </source>
</evidence>
<feature type="domain" description="HTH lysR-type" evidence="5">
    <location>
        <begin position="12"/>
        <end position="58"/>
    </location>
</feature>
<protein>
    <submittedName>
        <fullName evidence="6">LysR family transcriptional regulator</fullName>
    </submittedName>
</protein>
<dbReference type="PROSITE" id="PS50931">
    <property type="entry name" value="HTH_LYSR"/>
    <property type="match status" value="1"/>
</dbReference>
<evidence type="ECO:0000256" key="1">
    <source>
        <dbReference type="ARBA" id="ARBA00009437"/>
    </source>
</evidence>
<accession>A0ABV9EXT2</accession>
<reference evidence="7" key="1">
    <citation type="journal article" date="2019" name="Int. J. Syst. Evol. Microbiol.">
        <title>The Global Catalogue of Microorganisms (GCM) 10K type strain sequencing project: providing services to taxonomists for standard genome sequencing and annotation.</title>
        <authorList>
            <consortium name="The Broad Institute Genomics Platform"/>
            <consortium name="The Broad Institute Genome Sequencing Center for Infectious Disease"/>
            <person name="Wu L."/>
            <person name="Ma J."/>
        </authorList>
    </citation>
    <scope>NUCLEOTIDE SEQUENCE [LARGE SCALE GENOMIC DNA]</scope>
    <source>
        <strain evidence="7">NBRC 103632</strain>
    </source>
</reference>
<comment type="similarity">
    <text evidence="1">Belongs to the LysR transcriptional regulatory family.</text>
</comment>
<evidence type="ECO:0000256" key="3">
    <source>
        <dbReference type="ARBA" id="ARBA00023125"/>
    </source>
</evidence>
<sequence length="301" mass="33306">MMDPDYLLFTRAVDAGSLSGAGRMLNISPAMMSKRISRLEARLGVRLIHRTTRRLALTEEGASLHRDITAILEAIQQAEDRATNRHRAISGALRVSAPTSFGRLHIAPHVQRFLQSHPKVDLELNLSDAYEDLLSQRVDLAIRITSDVPAHLEGHYLAANQRILCASPAYLSEHGAPQKIADLSRHRLLAAEGQLPWRLDNGRMRRQIDGRSHVRTNSSEIVRELAVTGAGIALRSLWDVGPLLAEGKLVRLLDGWEGPSDLAVYAVHPRAAGRPPAVDAFIAFLRQTFRNAPWKVPASKH</sequence>
<evidence type="ECO:0000256" key="2">
    <source>
        <dbReference type="ARBA" id="ARBA00023015"/>
    </source>
</evidence>
<dbReference type="InterPro" id="IPR005119">
    <property type="entry name" value="LysR_subst-bd"/>
</dbReference>
<dbReference type="InterPro" id="IPR036390">
    <property type="entry name" value="WH_DNA-bd_sf"/>
</dbReference>